<comment type="caution">
    <text evidence="1">The sequence shown here is derived from an EMBL/GenBank/DDBJ whole genome shotgun (WGS) entry which is preliminary data.</text>
</comment>
<proteinExistence type="predicted"/>
<accession>A0AAD5QJC2</accession>
<protein>
    <submittedName>
        <fullName evidence="1">Uncharacterized protein</fullName>
    </submittedName>
</protein>
<evidence type="ECO:0000313" key="1">
    <source>
        <dbReference type="EMBL" id="KAJ1350590.1"/>
    </source>
</evidence>
<organism evidence="1 2">
    <name type="scientific">Parelaphostrongylus tenuis</name>
    <name type="common">Meningeal worm</name>
    <dbReference type="NCBI Taxonomy" id="148309"/>
    <lineage>
        <taxon>Eukaryota</taxon>
        <taxon>Metazoa</taxon>
        <taxon>Ecdysozoa</taxon>
        <taxon>Nematoda</taxon>
        <taxon>Chromadorea</taxon>
        <taxon>Rhabditida</taxon>
        <taxon>Rhabditina</taxon>
        <taxon>Rhabditomorpha</taxon>
        <taxon>Strongyloidea</taxon>
        <taxon>Metastrongylidae</taxon>
        <taxon>Parelaphostrongylus</taxon>
    </lineage>
</organism>
<reference evidence="1" key="1">
    <citation type="submission" date="2021-06" db="EMBL/GenBank/DDBJ databases">
        <title>Parelaphostrongylus tenuis whole genome reference sequence.</title>
        <authorList>
            <person name="Garwood T.J."/>
            <person name="Larsen P.A."/>
            <person name="Fountain-Jones N.M."/>
            <person name="Garbe J.R."/>
            <person name="Macchietto M.G."/>
            <person name="Kania S.A."/>
            <person name="Gerhold R.W."/>
            <person name="Richards J.E."/>
            <person name="Wolf T.M."/>
        </authorList>
    </citation>
    <scope>NUCLEOTIDE SEQUENCE</scope>
    <source>
        <strain evidence="1">MNPRO001-30</strain>
        <tissue evidence="1">Meninges</tissue>
    </source>
</reference>
<sequence>MFVQLYVGSRHSVKKTDLWTSQEKDVHEKSITKQLRAVRKLHSKRDKDFGRLWMGDFGASTTQSGLFTE</sequence>
<dbReference type="EMBL" id="JAHQIW010000898">
    <property type="protein sequence ID" value="KAJ1350590.1"/>
    <property type="molecule type" value="Genomic_DNA"/>
</dbReference>
<gene>
    <name evidence="1" type="ORF">KIN20_006414</name>
</gene>
<name>A0AAD5QJC2_PARTN</name>
<dbReference type="AlphaFoldDB" id="A0AAD5QJC2"/>
<evidence type="ECO:0000313" key="2">
    <source>
        <dbReference type="Proteomes" id="UP001196413"/>
    </source>
</evidence>
<dbReference type="Proteomes" id="UP001196413">
    <property type="component" value="Unassembled WGS sequence"/>
</dbReference>
<keyword evidence="2" id="KW-1185">Reference proteome</keyword>